<dbReference type="EMBL" id="CP000076">
    <property type="protein sequence ID" value="AAY96211.1"/>
    <property type="molecule type" value="Genomic_DNA"/>
</dbReference>
<dbReference type="KEGG" id="pfl:PFL_0810"/>
<accession>Q4KII7</accession>
<sequence length="43" mass="5141">MLYSNTHSWPIEKTASFIIKRLLVRRLFQSLFVYALQVLDTLQ</sequence>
<dbReference type="HOGENOM" id="CLU_3238350_0_0_6"/>
<dbReference type="AlphaFoldDB" id="Q4KII7"/>
<evidence type="ECO:0000313" key="2">
    <source>
        <dbReference type="Proteomes" id="UP000008540"/>
    </source>
</evidence>
<name>Q4KII7_PSEF5</name>
<proteinExistence type="predicted"/>
<reference evidence="1 2" key="1">
    <citation type="journal article" date="2005" name="Nat. Biotechnol.">
        <title>Complete genome sequence of the plant commensal Pseudomonas fluorescens Pf-5.</title>
        <authorList>
            <person name="Paulsen I.T."/>
            <person name="Press C.M."/>
            <person name="Ravel J."/>
            <person name="Kobayashi D.Y."/>
            <person name="Myers G.S."/>
            <person name="Mavrodi D.V."/>
            <person name="DeBoy R.T."/>
            <person name="Seshadri R."/>
            <person name="Ren Q."/>
            <person name="Madupu R."/>
            <person name="Dodson R.J."/>
            <person name="Durkin A.S."/>
            <person name="Brinkac L.M."/>
            <person name="Daugherty S.C."/>
            <person name="Sullivan S.A."/>
            <person name="Rosovitz M.J."/>
            <person name="Gwinn M.L."/>
            <person name="Zhou L."/>
            <person name="Schneider D.J."/>
            <person name="Cartinhour S.W."/>
            <person name="Nelson W.C."/>
            <person name="Weidman J."/>
            <person name="Watkins K."/>
            <person name="Tran K."/>
            <person name="Khouri H."/>
            <person name="Pierson E.A."/>
            <person name="Pierson L.S.III."/>
            <person name="Thomashow L.S."/>
            <person name="Loper J.E."/>
        </authorList>
    </citation>
    <scope>NUCLEOTIDE SEQUENCE [LARGE SCALE GENOMIC DNA]</scope>
    <source>
        <strain evidence="2">ATCC BAA-477 / NRRL B-23932 / Pf-5</strain>
    </source>
</reference>
<organism evidence="1 2">
    <name type="scientific">Pseudomonas fluorescens (strain ATCC BAA-477 / NRRL B-23932 / Pf-5)</name>
    <dbReference type="NCBI Taxonomy" id="220664"/>
    <lineage>
        <taxon>Bacteria</taxon>
        <taxon>Pseudomonadati</taxon>
        <taxon>Pseudomonadota</taxon>
        <taxon>Gammaproteobacteria</taxon>
        <taxon>Pseudomonadales</taxon>
        <taxon>Pseudomonadaceae</taxon>
        <taxon>Pseudomonas</taxon>
    </lineage>
</organism>
<dbReference type="Proteomes" id="UP000008540">
    <property type="component" value="Chromosome"/>
</dbReference>
<evidence type="ECO:0000313" key="1">
    <source>
        <dbReference type="EMBL" id="AAY96211.1"/>
    </source>
</evidence>
<gene>
    <name evidence="1" type="ordered locus">PFL_0810</name>
</gene>
<protein>
    <submittedName>
        <fullName evidence="1">Uncharacterized protein</fullName>
    </submittedName>
</protein>